<reference evidence="5" key="1">
    <citation type="submission" date="2024-03" db="EMBL/GenBank/DDBJ databases">
        <title>WGS assembly of Saponaria officinalis var. Norfolk2.</title>
        <authorList>
            <person name="Jenkins J."/>
            <person name="Shu S."/>
            <person name="Grimwood J."/>
            <person name="Barry K."/>
            <person name="Goodstein D."/>
            <person name="Schmutz J."/>
            <person name="Leebens-Mack J."/>
            <person name="Osbourn A."/>
        </authorList>
    </citation>
    <scope>NUCLEOTIDE SEQUENCE [LARGE SCALE GENOMIC DNA]</scope>
    <source>
        <strain evidence="5">JIC</strain>
    </source>
</reference>
<gene>
    <name evidence="5" type="ORF">RND81_13G147400</name>
</gene>
<dbReference type="InterPro" id="IPR038765">
    <property type="entry name" value="Papain-like_cys_pep_sf"/>
</dbReference>
<dbReference type="PANTHER" id="PTHR33018:SF34">
    <property type="entry name" value="OS02G0472350 PROTEIN"/>
    <property type="match status" value="1"/>
</dbReference>
<keyword evidence="2" id="KW-0645">Protease</keyword>
<feature type="domain" description="Ubiquitin-like protease family profile" evidence="4">
    <location>
        <begin position="1"/>
        <end position="169"/>
    </location>
</feature>
<dbReference type="Gene3D" id="3.40.395.10">
    <property type="entry name" value="Adenoviral Proteinase, Chain A"/>
    <property type="match status" value="1"/>
</dbReference>
<proteinExistence type="inferred from homology"/>
<evidence type="ECO:0000259" key="4">
    <source>
        <dbReference type="PROSITE" id="PS50600"/>
    </source>
</evidence>
<comment type="caution">
    <text evidence="5">The sequence shown here is derived from an EMBL/GenBank/DDBJ whole genome shotgun (WGS) entry which is preliminary data.</text>
</comment>
<evidence type="ECO:0000256" key="2">
    <source>
        <dbReference type="ARBA" id="ARBA00022670"/>
    </source>
</evidence>
<dbReference type="SUPFAM" id="SSF54001">
    <property type="entry name" value="Cysteine proteinases"/>
    <property type="match status" value="1"/>
</dbReference>
<dbReference type="PANTHER" id="PTHR33018">
    <property type="entry name" value="OS10G0338966 PROTEIN-RELATED"/>
    <property type="match status" value="1"/>
</dbReference>
<dbReference type="InterPro" id="IPR003653">
    <property type="entry name" value="Peptidase_C48_C"/>
</dbReference>
<evidence type="ECO:0000313" key="6">
    <source>
        <dbReference type="Proteomes" id="UP001443914"/>
    </source>
</evidence>
<dbReference type="EMBL" id="JBDFQZ010000013">
    <property type="protein sequence ID" value="KAK9669673.1"/>
    <property type="molecule type" value="Genomic_DNA"/>
</dbReference>
<evidence type="ECO:0000256" key="1">
    <source>
        <dbReference type="ARBA" id="ARBA00005234"/>
    </source>
</evidence>
<organism evidence="5 6">
    <name type="scientific">Saponaria officinalis</name>
    <name type="common">Common soapwort</name>
    <name type="synonym">Lychnis saponaria</name>
    <dbReference type="NCBI Taxonomy" id="3572"/>
    <lineage>
        <taxon>Eukaryota</taxon>
        <taxon>Viridiplantae</taxon>
        <taxon>Streptophyta</taxon>
        <taxon>Embryophyta</taxon>
        <taxon>Tracheophyta</taxon>
        <taxon>Spermatophyta</taxon>
        <taxon>Magnoliopsida</taxon>
        <taxon>eudicotyledons</taxon>
        <taxon>Gunneridae</taxon>
        <taxon>Pentapetalae</taxon>
        <taxon>Caryophyllales</taxon>
        <taxon>Caryophyllaceae</taxon>
        <taxon>Caryophylleae</taxon>
        <taxon>Saponaria</taxon>
    </lineage>
</organism>
<keyword evidence="3" id="KW-0378">Hydrolase</keyword>
<name>A0AAW1GXV9_SAPOF</name>
<dbReference type="Proteomes" id="UP001443914">
    <property type="component" value="Unassembled WGS sequence"/>
</dbReference>
<dbReference type="GO" id="GO:0006508">
    <property type="term" value="P:proteolysis"/>
    <property type="evidence" value="ECO:0007669"/>
    <property type="project" value="UniProtKB-KW"/>
</dbReference>
<accession>A0AAW1GXV9</accession>
<sequence>MVSWEILTIWTGLLEIDVQHFYAWIKYLSTRVIAENNIPGDNYGFMCPSVLSMYISVFEYEDRVDYIARQLATGKKLFLAPYNEKGSHWVLAAIMQTNKQVFWLDSMHGQPTETFKKLIRNAFTKTTMMDGSKQKENNTSPTFITISGVPRQPDGRQCGYYVCRFMLKIIIRRYIVIPGRYNIMNQPQISEYTNQQIDERFYWRINTQEKTIADTKYKNLPIHKNKTCRVPWYEVGYDFYRVV</sequence>
<dbReference type="GO" id="GO:0008234">
    <property type="term" value="F:cysteine-type peptidase activity"/>
    <property type="evidence" value="ECO:0007669"/>
    <property type="project" value="InterPro"/>
</dbReference>
<protein>
    <recommendedName>
        <fullName evidence="4">Ubiquitin-like protease family profile domain-containing protein</fullName>
    </recommendedName>
</protein>
<evidence type="ECO:0000256" key="3">
    <source>
        <dbReference type="ARBA" id="ARBA00022801"/>
    </source>
</evidence>
<dbReference type="AlphaFoldDB" id="A0AAW1GXV9"/>
<comment type="similarity">
    <text evidence="1">Belongs to the peptidase C48 family.</text>
</comment>
<dbReference type="PROSITE" id="PS50600">
    <property type="entry name" value="ULP_PROTEASE"/>
    <property type="match status" value="1"/>
</dbReference>
<keyword evidence="6" id="KW-1185">Reference proteome</keyword>
<dbReference type="Pfam" id="PF02902">
    <property type="entry name" value="Peptidase_C48"/>
    <property type="match status" value="1"/>
</dbReference>
<evidence type="ECO:0000313" key="5">
    <source>
        <dbReference type="EMBL" id="KAK9669673.1"/>
    </source>
</evidence>